<keyword evidence="3" id="KW-1185">Reference proteome</keyword>
<organism evidence="2 3">
    <name type="scientific">Folsomia candida</name>
    <name type="common">Springtail</name>
    <dbReference type="NCBI Taxonomy" id="158441"/>
    <lineage>
        <taxon>Eukaryota</taxon>
        <taxon>Metazoa</taxon>
        <taxon>Ecdysozoa</taxon>
        <taxon>Arthropoda</taxon>
        <taxon>Hexapoda</taxon>
        <taxon>Collembola</taxon>
        <taxon>Entomobryomorpha</taxon>
        <taxon>Isotomoidea</taxon>
        <taxon>Isotomidae</taxon>
        <taxon>Proisotominae</taxon>
        <taxon>Folsomia</taxon>
    </lineage>
</organism>
<reference evidence="2 3" key="1">
    <citation type="submission" date="2015-12" db="EMBL/GenBank/DDBJ databases">
        <title>The genome of Folsomia candida.</title>
        <authorList>
            <person name="Faddeeva A."/>
            <person name="Derks M.F."/>
            <person name="Anvar Y."/>
            <person name="Smit S."/>
            <person name="Van Straalen N."/>
            <person name="Roelofs D."/>
        </authorList>
    </citation>
    <scope>NUCLEOTIDE SEQUENCE [LARGE SCALE GENOMIC DNA]</scope>
    <source>
        <strain evidence="2 3">VU population</strain>
        <tissue evidence="2">Whole body</tissue>
    </source>
</reference>
<feature type="domain" description="CHK kinase-like" evidence="1">
    <location>
        <begin position="160"/>
        <end position="383"/>
    </location>
</feature>
<dbReference type="OMA" id="KNNMFAV"/>
<comment type="caution">
    <text evidence="2">The sequence shown here is derived from an EMBL/GenBank/DDBJ whole genome shotgun (WGS) entry which is preliminary data.</text>
</comment>
<dbReference type="PANTHER" id="PTHR11012">
    <property type="entry name" value="PROTEIN KINASE-LIKE DOMAIN-CONTAINING"/>
    <property type="match status" value="1"/>
</dbReference>
<dbReference type="Proteomes" id="UP000198287">
    <property type="component" value="Unassembled WGS sequence"/>
</dbReference>
<dbReference type="EMBL" id="LNIX01000008">
    <property type="protein sequence ID" value="OXA51219.1"/>
    <property type="molecule type" value="Genomic_DNA"/>
</dbReference>
<proteinExistence type="predicted"/>
<protein>
    <recommendedName>
        <fullName evidence="1">CHK kinase-like domain-containing protein</fullName>
    </recommendedName>
</protein>
<dbReference type="Pfam" id="PF02958">
    <property type="entry name" value="EcKL"/>
    <property type="match status" value="1"/>
</dbReference>
<dbReference type="SUPFAM" id="SSF56112">
    <property type="entry name" value="Protein kinase-like (PK-like)"/>
    <property type="match status" value="1"/>
</dbReference>
<gene>
    <name evidence="2" type="ORF">Fcan01_14525</name>
</gene>
<name>A0A226E176_FOLCA</name>
<evidence type="ECO:0000259" key="1">
    <source>
        <dbReference type="SMART" id="SM00587"/>
    </source>
</evidence>
<dbReference type="PANTHER" id="PTHR11012:SF30">
    <property type="entry name" value="PROTEIN KINASE-LIKE DOMAIN-CONTAINING"/>
    <property type="match status" value="1"/>
</dbReference>
<evidence type="ECO:0000313" key="3">
    <source>
        <dbReference type="Proteomes" id="UP000198287"/>
    </source>
</evidence>
<dbReference type="AlphaFoldDB" id="A0A226E176"/>
<dbReference type="InterPro" id="IPR011009">
    <property type="entry name" value="Kinase-like_dom_sf"/>
</dbReference>
<dbReference type="InterPro" id="IPR015897">
    <property type="entry name" value="CHK_kinase-like"/>
</dbReference>
<evidence type="ECO:0000313" key="2">
    <source>
        <dbReference type="EMBL" id="OXA51219.1"/>
    </source>
</evidence>
<dbReference type="InterPro" id="IPR004119">
    <property type="entry name" value="EcKL"/>
</dbReference>
<dbReference type="SMART" id="SM00587">
    <property type="entry name" value="CHK"/>
    <property type="match status" value="1"/>
</dbReference>
<sequence length="472" mass="54158">MSPNPLKQTDKFTPISTIITKEFLQNALKMEAKGGSVPEIVTHFATLGTQPGDNYMSVIYSVDVDLSDGTKRYLLIKCYPSHPARQEFTNKMNMFFKECEVYSKWIPALTRIKSEVFGFDKEEAVKLPYAKFVHGECIDFQSEEGKLRKSGPISSLDNYIIMEDLRKTHGFRMTNRLEPLDLDHMRLIIEALSKVHAMSWAYRHHVESDITEKFPCLVTNVSREDFAAWDNVILASLEQAKGIFDKEFGPKNDYSSALDKFAGMVGRVSEMFTGERTAAGWAKLMRVIEPDPNKFGKDADNPEPWRIICHGDCWSNNMLFRYDQDTGKPLEVVLVDLQAPQETCVVNDLEYVFHVCTTLALRRSHLDDLLQLYHDTFNDICTKFRTPTLPGFCMDSLRFRFHRAKLFGYYMALMGLPIMLNEGEVRNMEDLEEWKDITDAFIEICADTAGTNRLVKERLIETTKGMIEDGVF</sequence>
<dbReference type="OrthoDB" id="190089at2759"/>
<accession>A0A226E176</accession>